<dbReference type="GO" id="GO:0051539">
    <property type="term" value="F:4 iron, 4 sulfur cluster binding"/>
    <property type="evidence" value="ECO:0007669"/>
    <property type="project" value="UniProtKB-UniRule"/>
</dbReference>
<dbReference type="InterPro" id="IPR044298">
    <property type="entry name" value="MIG/MutY"/>
</dbReference>
<dbReference type="InterPro" id="IPR005760">
    <property type="entry name" value="A/G_AdeGlyc_MutY"/>
</dbReference>
<keyword evidence="12" id="KW-0234">DNA repair</keyword>
<dbReference type="Gene3D" id="1.10.1670.10">
    <property type="entry name" value="Helix-hairpin-Helix base-excision DNA repair enzymes (C-terminal)"/>
    <property type="match status" value="1"/>
</dbReference>
<dbReference type="SMART" id="SM00478">
    <property type="entry name" value="ENDO3c"/>
    <property type="match status" value="1"/>
</dbReference>
<dbReference type="GO" id="GO:0006284">
    <property type="term" value="P:base-excision repair"/>
    <property type="evidence" value="ECO:0007669"/>
    <property type="project" value="UniProtKB-UniRule"/>
</dbReference>
<dbReference type="CDD" id="cd03431">
    <property type="entry name" value="NUDIX_DNA_Glycosylase_C-MutY"/>
    <property type="match status" value="1"/>
</dbReference>
<sequence>MTKTTFAERVLKWFDHSGRTHLPWQQDRTAYRVWVSEIMLQQTQVATVIPYYEKFMTSYPTVQTLAEASEDAVLSHWAGLGYYSRARNLHKASKLVCADFNGEMPNTLDEMMQLSGIGRSTAGAILSLSQNQKHAILDGNVKRVLTRYHAVEGWPGKSAVLKQLWQLAEHHVPDKRNADYTQAMMDLGATLCTRSKPDCEQCPLHQNCQAYADGNPSNYPSKKPKKTIPTKEAVLLLVTHEDGSTLIEKRPPTGIWGGLWSLPQFEDEEKARNWLRQHFSETPIVFEHYAKITHTFSHFHLHAETYKVQLNTNYKTGIMEADAYLWYNNPHEFTGGFPAPIKKLLAPERTLL</sequence>
<dbReference type="PANTHER" id="PTHR42944">
    <property type="entry name" value="ADENINE DNA GLYCOSYLASE"/>
    <property type="match status" value="1"/>
</dbReference>
<dbReference type="GO" id="GO:0035485">
    <property type="term" value="F:adenine/guanine mispair binding"/>
    <property type="evidence" value="ECO:0007669"/>
    <property type="project" value="TreeGrafter"/>
</dbReference>
<evidence type="ECO:0000256" key="7">
    <source>
        <dbReference type="ARBA" id="ARBA00022723"/>
    </source>
</evidence>
<keyword evidence="13 14" id="KW-0326">Glycosidase</keyword>
<evidence type="ECO:0000256" key="8">
    <source>
        <dbReference type="ARBA" id="ARBA00022763"/>
    </source>
</evidence>
<dbReference type="SUPFAM" id="SSF55811">
    <property type="entry name" value="Nudix"/>
    <property type="match status" value="1"/>
</dbReference>
<dbReference type="GO" id="GO:0000701">
    <property type="term" value="F:purine-specific mismatch base pair DNA N-glycosylase activity"/>
    <property type="evidence" value="ECO:0007669"/>
    <property type="project" value="UniProtKB-EC"/>
</dbReference>
<keyword evidence="11" id="KW-0411">Iron-sulfur</keyword>
<dbReference type="GO" id="GO:0034039">
    <property type="term" value="F:8-oxo-7,8-dihydroguanine DNA N-glycosylase activity"/>
    <property type="evidence" value="ECO:0007669"/>
    <property type="project" value="TreeGrafter"/>
</dbReference>
<dbReference type="Pfam" id="PF14815">
    <property type="entry name" value="NUDIX_4"/>
    <property type="match status" value="1"/>
</dbReference>
<dbReference type="AlphaFoldDB" id="A0A6S6S2V2"/>
<dbReference type="InterPro" id="IPR003265">
    <property type="entry name" value="HhH-GPD_domain"/>
</dbReference>
<evidence type="ECO:0000256" key="11">
    <source>
        <dbReference type="ARBA" id="ARBA00023014"/>
    </source>
</evidence>
<proteinExistence type="inferred from homology"/>
<dbReference type="FunFam" id="1.10.340.30:FF:000002">
    <property type="entry name" value="Adenine DNA glycosylase"/>
    <property type="match status" value="1"/>
</dbReference>
<dbReference type="NCBIfam" id="TIGR01084">
    <property type="entry name" value="mutY"/>
    <property type="match status" value="1"/>
</dbReference>
<keyword evidence="8 14" id="KW-0227">DNA damage</keyword>
<dbReference type="InterPro" id="IPR000445">
    <property type="entry name" value="HhH_motif"/>
</dbReference>
<evidence type="ECO:0000256" key="14">
    <source>
        <dbReference type="RuleBase" id="RU365096"/>
    </source>
</evidence>
<evidence type="ECO:0000256" key="2">
    <source>
        <dbReference type="ARBA" id="ARBA00002933"/>
    </source>
</evidence>
<gene>
    <name evidence="16" type="ORF">HELGO_WM30745</name>
</gene>
<evidence type="ECO:0000256" key="9">
    <source>
        <dbReference type="ARBA" id="ARBA00022801"/>
    </source>
</evidence>
<comment type="function">
    <text evidence="2">Adenine glycosylase active on G-A mispairs. MutY also corrects error-prone DNA synthesis past GO lesions which are due to the oxidatively damaged form of guanine: 7,8-dihydro-8-oxoguanine (8-oxo-dGTP).</text>
</comment>
<dbReference type="GO" id="GO:0046872">
    <property type="term" value="F:metal ion binding"/>
    <property type="evidence" value="ECO:0007669"/>
    <property type="project" value="UniProtKB-UniRule"/>
</dbReference>
<dbReference type="GO" id="GO:0032357">
    <property type="term" value="F:oxidized purine DNA binding"/>
    <property type="evidence" value="ECO:0007669"/>
    <property type="project" value="TreeGrafter"/>
</dbReference>
<accession>A0A6S6S2V2</accession>
<comment type="catalytic activity">
    <reaction evidence="1 14">
        <text>Hydrolyzes free adenine bases from 7,8-dihydro-8-oxoguanine:adenine mismatched double-stranded DNA, leaving an apurinic site.</text>
        <dbReference type="EC" id="3.2.2.31"/>
    </reaction>
</comment>
<dbReference type="FunFam" id="1.10.1670.10:FF:000002">
    <property type="entry name" value="Adenine DNA glycosylase"/>
    <property type="match status" value="1"/>
</dbReference>
<dbReference type="CDD" id="cd00056">
    <property type="entry name" value="ENDO3c"/>
    <property type="match status" value="1"/>
</dbReference>
<keyword evidence="10 14" id="KW-0408">Iron</keyword>
<keyword evidence="7" id="KW-0479">Metal-binding</keyword>
<dbReference type="Gene3D" id="3.90.79.10">
    <property type="entry name" value="Nucleoside Triphosphate Pyrophosphohydrolase"/>
    <property type="match status" value="1"/>
</dbReference>
<dbReference type="NCBIfam" id="NF008132">
    <property type="entry name" value="PRK10880.1"/>
    <property type="match status" value="1"/>
</dbReference>
<comment type="similarity">
    <text evidence="3 14">Belongs to the Nth/MutY family.</text>
</comment>
<dbReference type="Gene3D" id="1.10.340.30">
    <property type="entry name" value="Hypothetical protein, domain 2"/>
    <property type="match status" value="1"/>
</dbReference>
<name>A0A6S6S2V2_9GAMM</name>
<feature type="domain" description="HhH-GPD" evidence="15">
    <location>
        <begin position="39"/>
        <end position="190"/>
    </location>
</feature>
<dbReference type="EC" id="3.2.2.31" evidence="4 14"/>
<evidence type="ECO:0000256" key="13">
    <source>
        <dbReference type="ARBA" id="ARBA00023295"/>
    </source>
</evidence>
<evidence type="ECO:0000256" key="5">
    <source>
        <dbReference type="ARBA" id="ARBA00022023"/>
    </source>
</evidence>
<evidence type="ECO:0000256" key="1">
    <source>
        <dbReference type="ARBA" id="ARBA00000843"/>
    </source>
</evidence>
<organism evidence="16">
    <name type="scientific">uncultured Thiotrichaceae bacterium</name>
    <dbReference type="NCBI Taxonomy" id="298394"/>
    <lineage>
        <taxon>Bacteria</taxon>
        <taxon>Pseudomonadati</taxon>
        <taxon>Pseudomonadota</taxon>
        <taxon>Gammaproteobacteria</taxon>
        <taxon>Thiotrichales</taxon>
        <taxon>Thiotrichaceae</taxon>
        <taxon>environmental samples</taxon>
    </lineage>
</organism>
<evidence type="ECO:0000256" key="4">
    <source>
        <dbReference type="ARBA" id="ARBA00012045"/>
    </source>
</evidence>
<comment type="cofactor">
    <cofactor evidence="14">
        <name>[4Fe-4S] cluster</name>
        <dbReference type="ChEBI" id="CHEBI:49883"/>
    </cofactor>
    <text evidence="14">Binds 1 [4Fe-4S] cluster.</text>
</comment>
<dbReference type="SUPFAM" id="SSF48150">
    <property type="entry name" value="DNA-glycosylase"/>
    <property type="match status" value="1"/>
</dbReference>
<evidence type="ECO:0000256" key="6">
    <source>
        <dbReference type="ARBA" id="ARBA00022485"/>
    </source>
</evidence>
<dbReference type="InterPro" id="IPR015797">
    <property type="entry name" value="NUDIX_hydrolase-like_dom_sf"/>
</dbReference>
<dbReference type="InterPro" id="IPR011257">
    <property type="entry name" value="DNA_glycosylase"/>
</dbReference>
<keyword evidence="9 16" id="KW-0378">Hydrolase</keyword>
<evidence type="ECO:0000256" key="12">
    <source>
        <dbReference type="ARBA" id="ARBA00023204"/>
    </source>
</evidence>
<dbReference type="InterPro" id="IPR023170">
    <property type="entry name" value="HhH_base_excis_C"/>
</dbReference>
<dbReference type="Pfam" id="PF00730">
    <property type="entry name" value="HhH-GPD"/>
    <property type="match status" value="1"/>
</dbReference>
<keyword evidence="6" id="KW-0004">4Fe-4S</keyword>
<dbReference type="PANTHER" id="PTHR42944:SF1">
    <property type="entry name" value="ADENINE DNA GLYCOSYLASE"/>
    <property type="match status" value="1"/>
</dbReference>
<evidence type="ECO:0000313" key="16">
    <source>
        <dbReference type="EMBL" id="CAA6803920.1"/>
    </source>
</evidence>
<protein>
    <recommendedName>
        <fullName evidence="5 14">Adenine DNA glycosylase</fullName>
        <ecNumber evidence="4 14">3.2.2.31</ecNumber>
    </recommendedName>
</protein>
<dbReference type="InterPro" id="IPR029119">
    <property type="entry name" value="MutY_C"/>
</dbReference>
<dbReference type="Pfam" id="PF00633">
    <property type="entry name" value="HHH"/>
    <property type="match status" value="1"/>
</dbReference>
<evidence type="ECO:0000256" key="10">
    <source>
        <dbReference type="ARBA" id="ARBA00023004"/>
    </source>
</evidence>
<reference evidence="16" key="1">
    <citation type="submission" date="2020-01" db="EMBL/GenBank/DDBJ databases">
        <authorList>
            <person name="Meier V. D."/>
            <person name="Meier V D."/>
        </authorList>
    </citation>
    <scope>NUCLEOTIDE SEQUENCE</scope>
    <source>
        <strain evidence="16">HLG_WM_MAG_07</strain>
    </source>
</reference>
<evidence type="ECO:0000256" key="3">
    <source>
        <dbReference type="ARBA" id="ARBA00008343"/>
    </source>
</evidence>
<dbReference type="EMBL" id="CACVAY010000017">
    <property type="protein sequence ID" value="CAA6803920.1"/>
    <property type="molecule type" value="Genomic_DNA"/>
</dbReference>
<dbReference type="GO" id="GO:0006298">
    <property type="term" value="P:mismatch repair"/>
    <property type="evidence" value="ECO:0007669"/>
    <property type="project" value="TreeGrafter"/>
</dbReference>
<evidence type="ECO:0000259" key="15">
    <source>
        <dbReference type="SMART" id="SM00478"/>
    </source>
</evidence>